<keyword evidence="2" id="KW-0963">Cytoplasm</keyword>
<dbReference type="GO" id="GO:0006289">
    <property type="term" value="P:nucleotide-excision repair"/>
    <property type="evidence" value="ECO:0007669"/>
    <property type="project" value="InterPro"/>
</dbReference>
<dbReference type="GO" id="GO:0008270">
    <property type="term" value="F:zinc ion binding"/>
    <property type="evidence" value="ECO:0007669"/>
    <property type="project" value="UniProtKB-KW"/>
</dbReference>
<dbReference type="SUPFAM" id="SSF52540">
    <property type="entry name" value="P-loop containing nucleoside triphosphate hydrolases"/>
    <property type="match status" value="2"/>
</dbReference>
<keyword evidence="12" id="KW-0238">DNA-binding</keyword>
<dbReference type="GO" id="GO:0016887">
    <property type="term" value="F:ATP hydrolysis activity"/>
    <property type="evidence" value="ECO:0007669"/>
    <property type="project" value="InterPro"/>
</dbReference>
<evidence type="ECO:0000256" key="9">
    <source>
        <dbReference type="ARBA" id="ARBA00022833"/>
    </source>
</evidence>
<keyword evidence="6" id="KW-0227">DNA damage</keyword>
<evidence type="ECO:0000256" key="1">
    <source>
        <dbReference type="ARBA" id="ARBA00004496"/>
    </source>
</evidence>
<evidence type="ECO:0000313" key="18">
    <source>
        <dbReference type="EMBL" id="HDQ88545.1"/>
    </source>
</evidence>
<dbReference type="GO" id="GO:0009380">
    <property type="term" value="C:excinuclease repair complex"/>
    <property type="evidence" value="ECO:0007669"/>
    <property type="project" value="InterPro"/>
</dbReference>
<reference evidence="18" key="1">
    <citation type="journal article" date="2020" name="mSystems">
        <title>Genome- and Community-Level Interaction Insights into Carbon Utilization and Element Cycling Functions of Hydrothermarchaeota in Hydrothermal Sediment.</title>
        <authorList>
            <person name="Zhou Z."/>
            <person name="Liu Y."/>
            <person name="Xu W."/>
            <person name="Pan J."/>
            <person name="Luo Z.H."/>
            <person name="Li M."/>
        </authorList>
    </citation>
    <scope>NUCLEOTIDE SEQUENCE [LARGE SCALE GENOMIC DNA]</scope>
    <source>
        <strain evidence="18">SpSt-1219</strain>
    </source>
</reference>
<keyword evidence="11" id="KW-0267">Excision nuclease</keyword>
<comment type="subcellular location">
    <subcellularLocation>
        <location evidence="1">Cytoplasm</location>
    </subcellularLocation>
</comment>
<protein>
    <recommendedName>
        <fullName evidence="15">UvrABC system protein A</fullName>
    </recommendedName>
    <alternativeName>
        <fullName evidence="16">Excinuclease ABC subunit A</fullName>
    </alternativeName>
</protein>
<evidence type="ECO:0000256" key="12">
    <source>
        <dbReference type="ARBA" id="ARBA00023125"/>
    </source>
</evidence>
<keyword evidence="3" id="KW-0479">Metal-binding</keyword>
<sequence length="576" mass="63789">IIPNLTRRHRETQSDFIRRQIQGYMVKEPCPKCAGARLKEIYLGVTIGGKSIHELTQMPLQEAENWLMSLEEKLSSKEWQVAETVLREVHYRLRFLLDVGLGYLNLARNSADLSGGESQRIRLASQIGSGLSGVLYVLDEPSIGLHQRDQARLIKTLQHLRNLGNTVVVVEHDKDTMLQSDFLVDFGLGAGDLGGEVVSFGTPEDVMKDKNSLTGLYLSGKKRVGDAIDEADEDLEPSIERTDLKGKKLVLEGASGRNLKNIDLEIPFGKMVCITGVSGSGKSSLIMDTLLPAVKEHFGLKTDERPLPFKEIKGVSHLDKVVAIDQTPIGRTPRSNPATYTKVFDDIRQLFAQTPQAKMRGYNQGRFSFNVKGGRCETCAGQGEIQIEMQFMPDVYVKCEVCQGKRYNREALEIRYKDKTISDVLDMSVSEALKFFEAFPKIRRQLKVLEEVGLGYIKLGQPAPTLSGGEAQRVKLASELSKNSRGNSLYILDEPTTGLHFADLEKLIKVIRKLVKKGNTVLVIEHNLDVIQSADWVVDLGPEGGEKGGEVIFVGTVGDLKKCKGSYTGEALAENL</sequence>
<evidence type="ECO:0000256" key="13">
    <source>
        <dbReference type="ARBA" id="ARBA00023204"/>
    </source>
</evidence>
<organism evidence="18">
    <name type="scientific">candidate division WWE3 bacterium</name>
    <dbReference type="NCBI Taxonomy" id="2053526"/>
    <lineage>
        <taxon>Bacteria</taxon>
        <taxon>Katanobacteria</taxon>
    </lineage>
</organism>
<dbReference type="InterPro" id="IPR003439">
    <property type="entry name" value="ABC_transporter-like_ATP-bd"/>
</dbReference>
<proteinExistence type="inferred from homology"/>
<evidence type="ECO:0000256" key="5">
    <source>
        <dbReference type="ARBA" id="ARBA00022741"/>
    </source>
</evidence>
<evidence type="ECO:0000256" key="2">
    <source>
        <dbReference type="ARBA" id="ARBA00022490"/>
    </source>
</evidence>
<evidence type="ECO:0000256" key="3">
    <source>
        <dbReference type="ARBA" id="ARBA00022723"/>
    </source>
</evidence>
<dbReference type="Gene3D" id="1.20.1580.10">
    <property type="entry name" value="ABC transporter ATPase like domain"/>
    <property type="match status" value="1"/>
</dbReference>
<dbReference type="InterPro" id="IPR017871">
    <property type="entry name" value="ABC_transporter-like_CS"/>
</dbReference>
<evidence type="ECO:0000256" key="11">
    <source>
        <dbReference type="ARBA" id="ARBA00022881"/>
    </source>
</evidence>
<dbReference type="InterPro" id="IPR004602">
    <property type="entry name" value="UvrA"/>
</dbReference>
<evidence type="ECO:0000256" key="16">
    <source>
        <dbReference type="ARBA" id="ARBA00042156"/>
    </source>
</evidence>
<dbReference type="PROSITE" id="PS00211">
    <property type="entry name" value="ABC_TRANSPORTER_1"/>
    <property type="match status" value="1"/>
</dbReference>
<evidence type="ECO:0000256" key="7">
    <source>
        <dbReference type="ARBA" id="ARBA00022769"/>
    </source>
</evidence>
<dbReference type="NCBIfam" id="TIGR00630">
    <property type="entry name" value="uvra"/>
    <property type="match status" value="1"/>
</dbReference>
<gene>
    <name evidence="18" type="primary">uvrA</name>
    <name evidence="18" type="ORF">ENN92_00125</name>
</gene>
<dbReference type="CDD" id="cd03271">
    <property type="entry name" value="ABC_UvrA_II"/>
    <property type="match status" value="1"/>
</dbReference>
<comment type="similarity">
    <text evidence="14">Belongs to the ABC transporter superfamily. UvrA family.</text>
</comment>
<dbReference type="Gene3D" id="3.40.50.300">
    <property type="entry name" value="P-loop containing nucleotide triphosphate hydrolases"/>
    <property type="match status" value="2"/>
</dbReference>
<evidence type="ECO:0000259" key="17">
    <source>
        <dbReference type="PROSITE" id="PS50893"/>
    </source>
</evidence>
<dbReference type="InterPro" id="IPR027417">
    <property type="entry name" value="P-loop_NTPase"/>
</dbReference>
<dbReference type="GO" id="GO:0003677">
    <property type="term" value="F:DNA binding"/>
    <property type="evidence" value="ECO:0007669"/>
    <property type="project" value="UniProtKB-KW"/>
</dbReference>
<dbReference type="FunFam" id="1.20.1580.10:FF:000002">
    <property type="entry name" value="UvrABC system protein A"/>
    <property type="match status" value="1"/>
</dbReference>
<keyword evidence="13" id="KW-0234">DNA repair</keyword>
<evidence type="ECO:0000256" key="6">
    <source>
        <dbReference type="ARBA" id="ARBA00022763"/>
    </source>
</evidence>
<evidence type="ECO:0000256" key="15">
    <source>
        <dbReference type="ARBA" id="ARBA00039316"/>
    </source>
</evidence>
<evidence type="ECO:0000256" key="4">
    <source>
        <dbReference type="ARBA" id="ARBA00022737"/>
    </source>
</evidence>
<keyword evidence="9" id="KW-0862">Zinc</keyword>
<accession>A0A7C1DPC6</accession>
<dbReference type="GO" id="GO:0004518">
    <property type="term" value="F:nuclease activity"/>
    <property type="evidence" value="ECO:0007669"/>
    <property type="project" value="UniProtKB-KW"/>
</dbReference>
<dbReference type="PROSITE" id="PS50893">
    <property type="entry name" value="ABC_TRANSPORTER_2"/>
    <property type="match status" value="1"/>
</dbReference>
<feature type="non-terminal residue" evidence="18">
    <location>
        <position position="1"/>
    </location>
</feature>
<dbReference type="Proteomes" id="UP000886066">
    <property type="component" value="Unassembled WGS sequence"/>
</dbReference>
<dbReference type="EMBL" id="DSDM01000010">
    <property type="protein sequence ID" value="HDQ88545.1"/>
    <property type="molecule type" value="Genomic_DNA"/>
</dbReference>
<keyword evidence="7" id="KW-0228">DNA excision</keyword>
<dbReference type="GO" id="GO:0005737">
    <property type="term" value="C:cytoplasm"/>
    <property type="evidence" value="ECO:0007669"/>
    <property type="project" value="UniProtKB-SubCell"/>
</dbReference>
<evidence type="ECO:0000256" key="8">
    <source>
        <dbReference type="ARBA" id="ARBA00022771"/>
    </source>
</evidence>
<dbReference type="GO" id="GO:0005524">
    <property type="term" value="F:ATP binding"/>
    <property type="evidence" value="ECO:0007669"/>
    <property type="project" value="UniProtKB-KW"/>
</dbReference>
<feature type="domain" description="ABC transporter" evidence="17">
    <location>
        <begin position="244"/>
        <end position="573"/>
    </location>
</feature>
<name>A0A7C1DPC6_UNCKA</name>
<keyword evidence="8" id="KW-0863">Zinc-finger</keyword>
<comment type="caution">
    <text evidence="18">The sequence shown here is derived from an EMBL/GenBank/DDBJ whole genome shotgun (WGS) entry which is preliminary data.</text>
</comment>
<keyword evidence="5" id="KW-0547">Nucleotide-binding</keyword>
<evidence type="ECO:0000256" key="14">
    <source>
        <dbReference type="ARBA" id="ARBA00038000"/>
    </source>
</evidence>
<evidence type="ECO:0000256" key="10">
    <source>
        <dbReference type="ARBA" id="ARBA00022840"/>
    </source>
</evidence>
<keyword evidence="4" id="KW-0677">Repeat</keyword>
<dbReference type="AlphaFoldDB" id="A0A7C1DPC6"/>
<keyword evidence="10" id="KW-0067">ATP-binding</keyword>
<dbReference type="PANTHER" id="PTHR43152">
    <property type="entry name" value="UVRABC SYSTEM PROTEIN A"/>
    <property type="match status" value="1"/>
</dbReference>
<dbReference type="PANTHER" id="PTHR43152:SF3">
    <property type="entry name" value="UVRABC SYSTEM PROTEIN A"/>
    <property type="match status" value="1"/>
</dbReference>